<proteinExistence type="predicted"/>
<dbReference type="EMBL" id="QDKL01000001">
    <property type="protein sequence ID" value="RZF22781.1"/>
    <property type="molecule type" value="Genomic_DNA"/>
</dbReference>
<dbReference type="SUPFAM" id="SSF50447">
    <property type="entry name" value="Translation proteins"/>
    <property type="match status" value="1"/>
</dbReference>
<comment type="caution">
    <text evidence="1">The sequence shown here is derived from an EMBL/GenBank/DDBJ whole genome shotgun (WGS) entry which is preliminary data.</text>
</comment>
<sequence>MNKIKYTHPKVLSIDCEEETSELEKAGFNVEHGSFGKPYNVSVSSQYEPVKRSDNLPKDLREKEIIIIDTRGLHSGSGDGLEKEFPDDELDWWAKCSNGYIDPKSRAMAIHSSTFKDIYVNGGIFIVFGSPRDLQDLIFAKNSYGSLEINNKINYDNWGFLPLFSKKNFNINYAFGTEIFPEDDFSENSILRKYLVDSTYSITIEPTYMIEENEYRSFANDKFGKSVSGVYHEPGSTKGHIFIFPEMKNKSGFLFEFISKILPEISPEVFDSNKGKSWKYSSDYENHTIVKLKDELTVLETNYLENIAKIKDSIAQERQEYKFLRDLITETGDTLVSAVHETLEHLGFKDVVDTDKELESTGETSVRHEDLQIKDSSPLLLVEVKGITGLPSDEDALAANKYVAVRMRSLGRTDINSLAIINHQRKIECLNRENENVFRKEILLNAEAHNLGLLTTWDLFRIYKSFQINDWSHEYIKGSFYKSGRISAIPQDYKFLGKVVKNWKKSNSFGLKCEIEGLEVGGKISIECNNCVREAYVKSIQVNGENVNQASLGQEVGIEISDNYSHIKVNQRVYLVK</sequence>
<gene>
    <name evidence="1" type="ORF">DAY19_03125</name>
</gene>
<name>A0ABY0IIJ7_9BACT</name>
<protein>
    <submittedName>
        <fullName evidence="1">Uncharacterized protein</fullName>
    </submittedName>
</protein>
<accession>A0ABY0IIJ7</accession>
<evidence type="ECO:0000313" key="1">
    <source>
        <dbReference type="EMBL" id="RZF22781.1"/>
    </source>
</evidence>
<dbReference type="InterPro" id="IPR009000">
    <property type="entry name" value="Transl_B-barrel_sf"/>
</dbReference>
<dbReference type="RefSeq" id="WP_114705726.1">
    <property type="nucleotide sequence ID" value="NZ_QDKL01000001.1"/>
</dbReference>
<organism evidence="1 2">
    <name type="scientific">Halobacteriovorax vibrionivorans</name>
    <dbReference type="NCBI Taxonomy" id="2152716"/>
    <lineage>
        <taxon>Bacteria</taxon>
        <taxon>Pseudomonadati</taxon>
        <taxon>Bdellovibrionota</taxon>
        <taxon>Bacteriovoracia</taxon>
        <taxon>Bacteriovoracales</taxon>
        <taxon>Halobacteriovoraceae</taxon>
        <taxon>Halobacteriovorax</taxon>
    </lineage>
</organism>
<dbReference type="Proteomes" id="UP000443582">
    <property type="component" value="Unassembled WGS sequence"/>
</dbReference>
<evidence type="ECO:0000313" key="2">
    <source>
        <dbReference type="Proteomes" id="UP000443582"/>
    </source>
</evidence>
<reference evidence="2" key="1">
    <citation type="journal article" date="2019" name="Int. J. Syst. Evol. Microbiol.">
        <title>Halobacteriovorax valvorus sp. nov., a novel prokaryotic predator isolated from coastal seawater of China.</title>
        <authorList>
            <person name="Chen M.-X."/>
        </authorList>
    </citation>
    <scope>NUCLEOTIDE SEQUENCE [LARGE SCALE GENOMIC DNA]</scope>
    <source>
        <strain evidence="2">BL9</strain>
    </source>
</reference>
<keyword evidence="2" id="KW-1185">Reference proteome</keyword>